<dbReference type="AlphaFoldDB" id="A0A0R1JRN1"/>
<accession>A0A0R1JRN1</accession>
<dbReference type="Proteomes" id="UP000051804">
    <property type="component" value="Unassembled WGS sequence"/>
</dbReference>
<dbReference type="STRING" id="1291734.FD02_GL000078"/>
<dbReference type="GO" id="GO:0016020">
    <property type="term" value="C:membrane"/>
    <property type="evidence" value="ECO:0007669"/>
    <property type="project" value="InterPro"/>
</dbReference>
<gene>
    <name evidence="1" type="ORF">FD02_GL000078</name>
</gene>
<keyword evidence="2" id="KW-1185">Reference proteome</keyword>
<evidence type="ECO:0000313" key="1">
    <source>
        <dbReference type="EMBL" id="KRK70897.1"/>
    </source>
</evidence>
<dbReference type="Gene3D" id="3.40.50.510">
    <property type="entry name" value="Phosphotransferase system, mannose-type IIA component"/>
    <property type="match status" value="1"/>
</dbReference>
<sequence>MMTALTRKYDHKVITGLNLPAFIDLYLKVSMDSDSDIDELVPHVIETVKESAVFTNDKLDGE</sequence>
<evidence type="ECO:0000313" key="2">
    <source>
        <dbReference type="Proteomes" id="UP000051804"/>
    </source>
</evidence>
<dbReference type="InterPro" id="IPR036662">
    <property type="entry name" value="PTS_EIIA_man-typ_sf"/>
</dbReference>
<organism evidence="1 2">
    <name type="scientific">Lacticaseibacillus nasuensis JCM 17158</name>
    <dbReference type="NCBI Taxonomy" id="1291734"/>
    <lineage>
        <taxon>Bacteria</taxon>
        <taxon>Bacillati</taxon>
        <taxon>Bacillota</taxon>
        <taxon>Bacilli</taxon>
        <taxon>Lactobacillales</taxon>
        <taxon>Lactobacillaceae</taxon>
        <taxon>Lacticaseibacillus</taxon>
    </lineage>
</organism>
<comment type="caution">
    <text evidence="1">The sequence shown here is derived from an EMBL/GenBank/DDBJ whole genome shotgun (WGS) entry which is preliminary data.</text>
</comment>
<dbReference type="GO" id="GO:0009401">
    <property type="term" value="P:phosphoenolpyruvate-dependent sugar phosphotransferase system"/>
    <property type="evidence" value="ECO:0007669"/>
    <property type="project" value="InterPro"/>
</dbReference>
<dbReference type="EMBL" id="AZDJ01000030">
    <property type="protein sequence ID" value="KRK70897.1"/>
    <property type="molecule type" value="Genomic_DNA"/>
</dbReference>
<dbReference type="SUPFAM" id="SSF53062">
    <property type="entry name" value="PTS system fructose IIA component-like"/>
    <property type="match status" value="1"/>
</dbReference>
<proteinExistence type="predicted"/>
<dbReference type="PATRIC" id="fig|1291734.4.peg.83"/>
<name>A0A0R1JRN1_9LACO</name>
<protein>
    <submittedName>
        <fullName evidence="1">Uncharacterized protein</fullName>
    </submittedName>
</protein>
<reference evidence="1 2" key="1">
    <citation type="journal article" date="2015" name="Genome Announc.">
        <title>Expanding the biotechnology potential of lactobacilli through comparative genomics of 213 strains and associated genera.</title>
        <authorList>
            <person name="Sun Z."/>
            <person name="Harris H.M."/>
            <person name="McCann A."/>
            <person name="Guo C."/>
            <person name="Argimon S."/>
            <person name="Zhang W."/>
            <person name="Yang X."/>
            <person name="Jeffery I.B."/>
            <person name="Cooney J.C."/>
            <person name="Kagawa T.F."/>
            <person name="Liu W."/>
            <person name="Song Y."/>
            <person name="Salvetti E."/>
            <person name="Wrobel A."/>
            <person name="Rasinkangas P."/>
            <person name="Parkhill J."/>
            <person name="Rea M.C."/>
            <person name="O'Sullivan O."/>
            <person name="Ritari J."/>
            <person name="Douillard F.P."/>
            <person name="Paul Ross R."/>
            <person name="Yang R."/>
            <person name="Briner A.E."/>
            <person name="Felis G.E."/>
            <person name="de Vos W.M."/>
            <person name="Barrangou R."/>
            <person name="Klaenhammer T.R."/>
            <person name="Caufield P.W."/>
            <person name="Cui Y."/>
            <person name="Zhang H."/>
            <person name="O'Toole P.W."/>
        </authorList>
    </citation>
    <scope>NUCLEOTIDE SEQUENCE [LARGE SCALE GENOMIC DNA]</scope>
    <source>
        <strain evidence="1 2">JCM 17158</strain>
    </source>
</reference>